<reference evidence="1" key="1">
    <citation type="submission" date="2016-01" db="EMBL/GenBank/DDBJ databases">
        <authorList>
            <person name="Peeters C."/>
        </authorList>
    </citation>
    <scope>NUCLEOTIDE SEQUENCE [LARGE SCALE GENOMIC DNA]</scope>
    <source>
        <strain evidence="1">LMG 29323</strain>
    </source>
</reference>
<evidence type="ECO:0000313" key="1">
    <source>
        <dbReference type="EMBL" id="SAK89947.1"/>
    </source>
</evidence>
<proteinExistence type="predicted"/>
<dbReference type="EMBL" id="FCOE02000032">
    <property type="protein sequence ID" value="SAK89947.1"/>
    <property type="molecule type" value="Genomic_DNA"/>
</dbReference>
<dbReference type="Proteomes" id="UP000054911">
    <property type="component" value="Unassembled WGS sequence"/>
</dbReference>
<sequence length="117" mass="13161">MRPTLPRLPAEDGLAIWNAEPGDVLPDGRIATALSVAQPFEYVAGQIGGVTDELAVTTRNPRYAAQMLGYSSQQFREMVHRFKDENTIGPTDDLTWHDNGDVYFQNIYIDNFHGYKD</sequence>
<name>A0A158D837_9BURK</name>
<keyword evidence="2" id="KW-1185">Reference proteome</keyword>
<protein>
    <submittedName>
        <fullName evidence="1">Uncharacterized protein</fullName>
    </submittedName>
</protein>
<evidence type="ECO:0000313" key="2">
    <source>
        <dbReference type="Proteomes" id="UP000054911"/>
    </source>
</evidence>
<accession>A0A158D837</accession>
<dbReference type="AlphaFoldDB" id="A0A158D837"/>
<organism evidence="1 2">
    <name type="scientific">Caballeronia pedi</name>
    <dbReference type="NCBI Taxonomy" id="1777141"/>
    <lineage>
        <taxon>Bacteria</taxon>
        <taxon>Pseudomonadati</taxon>
        <taxon>Pseudomonadota</taxon>
        <taxon>Betaproteobacteria</taxon>
        <taxon>Burkholderiales</taxon>
        <taxon>Burkholderiaceae</taxon>
        <taxon>Caballeronia</taxon>
    </lineage>
</organism>
<gene>
    <name evidence="1" type="ORF">AWB80_06354</name>
</gene>
<comment type="caution">
    <text evidence="1">The sequence shown here is derived from an EMBL/GenBank/DDBJ whole genome shotgun (WGS) entry which is preliminary data.</text>
</comment>